<reference evidence="4" key="1">
    <citation type="journal article" date="2019" name="Int. J. Syst. Evol. Microbiol.">
        <title>The Global Catalogue of Microorganisms (GCM) 10K type strain sequencing project: providing services to taxonomists for standard genome sequencing and annotation.</title>
        <authorList>
            <consortium name="The Broad Institute Genomics Platform"/>
            <consortium name="The Broad Institute Genome Sequencing Center for Infectious Disease"/>
            <person name="Wu L."/>
            <person name="Ma J."/>
        </authorList>
    </citation>
    <scope>NUCLEOTIDE SEQUENCE [LARGE SCALE GENOMIC DNA]</scope>
    <source>
        <strain evidence="4">KCTC 32514</strain>
    </source>
</reference>
<keyword evidence="4" id="KW-1185">Reference proteome</keyword>
<dbReference type="GO" id="GO:0016787">
    <property type="term" value="F:hydrolase activity"/>
    <property type="evidence" value="ECO:0007669"/>
    <property type="project" value="UniProtKB-KW"/>
</dbReference>
<dbReference type="Gene3D" id="3.10.129.10">
    <property type="entry name" value="Hotdog Thioesterase"/>
    <property type="match status" value="1"/>
</dbReference>
<dbReference type="Proteomes" id="UP001597548">
    <property type="component" value="Unassembled WGS sequence"/>
</dbReference>
<comment type="caution">
    <text evidence="3">The sequence shown here is derived from an EMBL/GenBank/DDBJ whole genome shotgun (WGS) entry which is preliminary data.</text>
</comment>
<dbReference type="InterPro" id="IPR029069">
    <property type="entry name" value="HotDog_dom_sf"/>
</dbReference>
<accession>A0ABW6A0H1</accession>
<sequence>MQTYKQELTVTKDHLDHLNHVNNIEYVRWVQDIAEAHWNSKTTEDIRNTYYWVLLSHHIQYKAEALLGDALLLKTYAVKSGAVRSTRTVNIYNKSTNKLLSTSETIWCFMSHKTNRPVRIPDELTHLFS</sequence>
<comment type="similarity">
    <text evidence="1">Belongs to the 4-hydroxybenzoyl-CoA thioesterase family.</text>
</comment>
<protein>
    <submittedName>
        <fullName evidence="3">Acyl-CoA thioesterase</fullName>
        <ecNumber evidence="3">3.1.2.-</ecNumber>
    </submittedName>
</protein>
<dbReference type="PANTHER" id="PTHR31793">
    <property type="entry name" value="4-HYDROXYBENZOYL-COA THIOESTERASE FAMILY MEMBER"/>
    <property type="match status" value="1"/>
</dbReference>
<evidence type="ECO:0000256" key="1">
    <source>
        <dbReference type="ARBA" id="ARBA00005953"/>
    </source>
</evidence>
<dbReference type="RefSeq" id="WP_194506827.1">
    <property type="nucleotide sequence ID" value="NZ_JADILU010000002.1"/>
</dbReference>
<proteinExistence type="inferred from homology"/>
<dbReference type="EMBL" id="JBHUOS010000016">
    <property type="protein sequence ID" value="MFD2917965.1"/>
    <property type="molecule type" value="Genomic_DNA"/>
</dbReference>
<dbReference type="InterPro" id="IPR050563">
    <property type="entry name" value="4-hydroxybenzoyl-CoA_TE"/>
</dbReference>
<dbReference type="Pfam" id="PF13279">
    <property type="entry name" value="4HBT_2"/>
    <property type="match status" value="1"/>
</dbReference>
<evidence type="ECO:0000313" key="4">
    <source>
        <dbReference type="Proteomes" id="UP001597548"/>
    </source>
</evidence>
<dbReference type="SUPFAM" id="SSF54637">
    <property type="entry name" value="Thioesterase/thiol ester dehydrase-isomerase"/>
    <property type="match status" value="1"/>
</dbReference>
<name>A0ABW6A0H1_9FLAO</name>
<keyword evidence="2 3" id="KW-0378">Hydrolase</keyword>
<dbReference type="EC" id="3.1.2.-" evidence="3"/>
<dbReference type="PANTHER" id="PTHR31793:SF27">
    <property type="entry name" value="NOVEL THIOESTERASE SUPERFAMILY DOMAIN AND SAPOSIN A-TYPE DOMAIN CONTAINING PROTEIN (0610012H03RIK)"/>
    <property type="match status" value="1"/>
</dbReference>
<gene>
    <name evidence="3" type="ORF">ACFS29_20095</name>
</gene>
<evidence type="ECO:0000313" key="3">
    <source>
        <dbReference type="EMBL" id="MFD2917965.1"/>
    </source>
</evidence>
<evidence type="ECO:0000256" key="2">
    <source>
        <dbReference type="ARBA" id="ARBA00022801"/>
    </source>
</evidence>
<dbReference type="CDD" id="cd00586">
    <property type="entry name" value="4HBT"/>
    <property type="match status" value="1"/>
</dbReference>
<organism evidence="3 4">
    <name type="scientific">Psychroserpens luteus</name>
    <dbReference type="NCBI Taxonomy" id="1434066"/>
    <lineage>
        <taxon>Bacteria</taxon>
        <taxon>Pseudomonadati</taxon>
        <taxon>Bacteroidota</taxon>
        <taxon>Flavobacteriia</taxon>
        <taxon>Flavobacteriales</taxon>
        <taxon>Flavobacteriaceae</taxon>
        <taxon>Psychroserpens</taxon>
    </lineage>
</organism>